<dbReference type="Pfam" id="PF20043">
    <property type="entry name" value="DUF6445"/>
    <property type="match status" value="1"/>
</dbReference>
<reference evidence="2" key="1">
    <citation type="journal article" date="2019" name="Int. J. Syst. Evol. Microbiol.">
        <title>The Global Catalogue of Microorganisms (GCM) 10K type strain sequencing project: providing services to taxonomists for standard genome sequencing and annotation.</title>
        <authorList>
            <consortium name="The Broad Institute Genomics Platform"/>
            <consortium name="The Broad Institute Genome Sequencing Center for Infectious Disease"/>
            <person name="Wu L."/>
            <person name="Ma J."/>
        </authorList>
    </citation>
    <scope>NUCLEOTIDE SEQUENCE [LARGE SCALE GENOMIC DNA]</scope>
    <source>
        <strain evidence="2">DT28</strain>
    </source>
</reference>
<keyword evidence="2" id="KW-1185">Reference proteome</keyword>
<accession>A0ABV9JN57</accession>
<evidence type="ECO:0000313" key="1">
    <source>
        <dbReference type="EMBL" id="MFC4655683.1"/>
    </source>
</evidence>
<evidence type="ECO:0000313" key="2">
    <source>
        <dbReference type="Proteomes" id="UP001595962"/>
    </source>
</evidence>
<dbReference type="Proteomes" id="UP001595962">
    <property type="component" value="Unassembled WGS sequence"/>
</dbReference>
<name>A0ABV9JN57_9GAMM</name>
<comment type="caution">
    <text evidence="1">The sequence shown here is derived from an EMBL/GenBank/DDBJ whole genome shotgun (WGS) entry which is preliminary data.</text>
</comment>
<sequence length="225" mass="25397">MKCQAMRFGQEQQPLLLVDDFVPEPDSLIDYALTQQDVQQAGGLYPGLRSAAPPGFAQWMQQRLAAVLQPVFGLPATGLSQLNCFYSLVTTAADQLSLPQRLPHFDRPQQQELAAVLYLCGAEHGGTSFYRHRSSGFEYVDQPRLGQYQQQLSAELQQSPEPKGYINGDTALYQRVLQIPARKNRLLLYRCSSLHSGDIPADYAYDENPWTGRFTITAFWHNQRT</sequence>
<gene>
    <name evidence="1" type="ORF">ACFO3I_11735</name>
</gene>
<organism evidence="1 2">
    <name type="scientific">Rheinheimera marina</name>
    <dbReference type="NCBI Taxonomy" id="1774958"/>
    <lineage>
        <taxon>Bacteria</taxon>
        <taxon>Pseudomonadati</taxon>
        <taxon>Pseudomonadota</taxon>
        <taxon>Gammaproteobacteria</taxon>
        <taxon>Chromatiales</taxon>
        <taxon>Chromatiaceae</taxon>
        <taxon>Rheinheimera</taxon>
    </lineage>
</organism>
<protein>
    <submittedName>
        <fullName evidence="1">DUF6445 family protein</fullName>
    </submittedName>
</protein>
<dbReference type="EMBL" id="JBHSGB010000010">
    <property type="protein sequence ID" value="MFC4655683.1"/>
    <property type="molecule type" value="Genomic_DNA"/>
</dbReference>
<dbReference type="RefSeq" id="WP_377334172.1">
    <property type="nucleotide sequence ID" value="NZ_JBHSGB010000010.1"/>
</dbReference>
<dbReference type="InterPro" id="IPR045617">
    <property type="entry name" value="DUF6445"/>
</dbReference>
<proteinExistence type="predicted"/>